<keyword evidence="4 6" id="KW-1133">Transmembrane helix</keyword>
<dbReference type="EMBL" id="JH431967">
    <property type="status" value="NOT_ANNOTATED_CDS"/>
    <property type="molecule type" value="Genomic_DNA"/>
</dbReference>
<dbReference type="InterPro" id="IPR020846">
    <property type="entry name" value="MFS_dom"/>
</dbReference>
<evidence type="ECO:0000256" key="6">
    <source>
        <dbReference type="SAM" id="Phobius"/>
    </source>
</evidence>
<dbReference type="SUPFAM" id="SSF103473">
    <property type="entry name" value="MFS general substrate transporter"/>
    <property type="match status" value="1"/>
</dbReference>
<dbReference type="Gene3D" id="1.20.1250.20">
    <property type="entry name" value="MFS general substrate transporter like domains"/>
    <property type="match status" value="1"/>
</dbReference>
<dbReference type="STRING" id="126957.T1J8V7"/>
<evidence type="ECO:0000256" key="1">
    <source>
        <dbReference type="ARBA" id="ARBA00004141"/>
    </source>
</evidence>
<keyword evidence="2" id="KW-0813">Transport</keyword>
<dbReference type="Pfam" id="PF00083">
    <property type="entry name" value="Sugar_tr"/>
    <property type="match status" value="1"/>
</dbReference>
<feature type="transmembrane region" description="Helical" evidence="6">
    <location>
        <begin position="242"/>
        <end position="260"/>
    </location>
</feature>
<name>T1J8V7_STRMM</name>
<evidence type="ECO:0000313" key="8">
    <source>
        <dbReference type="EnsemblMetazoa" id="SMAR010147-PA"/>
    </source>
</evidence>
<dbReference type="eggNOG" id="KOG0569">
    <property type="taxonomic scope" value="Eukaryota"/>
</dbReference>
<dbReference type="Proteomes" id="UP000014500">
    <property type="component" value="Unassembled WGS sequence"/>
</dbReference>
<feature type="domain" description="Major facilitator superfamily (MFS) profile" evidence="7">
    <location>
        <begin position="163"/>
        <end position="347"/>
    </location>
</feature>
<feature type="transmembrane region" description="Helical" evidence="6">
    <location>
        <begin position="208"/>
        <end position="230"/>
    </location>
</feature>
<dbReference type="PANTHER" id="PTHR23503">
    <property type="entry name" value="SOLUTE CARRIER FAMILY 2"/>
    <property type="match status" value="1"/>
</dbReference>
<dbReference type="InterPro" id="IPR045263">
    <property type="entry name" value="GLUT"/>
</dbReference>
<dbReference type="EnsemblMetazoa" id="SMAR010147-RA">
    <property type="protein sequence ID" value="SMAR010147-PA"/>
    <property type="gene ID" value="SMAR010147"/>
</dbReference>
<dbReference type="InterPro" id="IPR036259">
    <property type="entry name" value="MFS_trans_sf"/>
</dbReference>
<evidence type="ECO:0000313" key="9">
    <source>
        <dbReference type="Proteomes" id="UP000014500"/>
    </source>
</evidence>
<dbReference type="GO" id="GO:0015149">
    <property type="term" value="F:hexose transmembrane transporter activity"/>
    <property type="evidence" value="ECO:0007669"/>
    <property type="project" value="TreeGrafter"/>
</dbReference>
<reference evidence="8" key="2">
    <citation type="submission" date="2015-02" db="UniProtKB">
        <authorList>
            <consortium name="EnsemblMetazoa"/>
        </authorList>
    </citation>
    <scope>IDENTIFICATION</scope>
</reference>
<feature type="transmembrane region" description="Helical" evidence="6">
    <location>
        <begin position="266"/>
        <end position="289"/>
    </location>
</feature>
<accession>T1J8V7</accession>
<dbReference type="InterPro" id="IPR005828">
    <property type="entry name" value="MFS_sugar_transport-like"/>
</dbReference>
<dbReference type="AlphaFoldDB" id="T1J8V7"/>
<proteinExistence type="predicted"/>
<organism evidence="8 9">
    <name type="scientific">Strigamia maritima</name>
    <name type="common">European centipede</name>
    <name type="synonym">Geophilus maritimus</name>
    <dbReference type="NCBI Taxonomy" id="126957"/>
    <lineage>
        <taxon>Eukaryota</taxon>
        <taxon>Metazoa</taxon>
        <taxon>Ecdysozoa</taxon>
        <taxon>Arthropoda</taxon>
        <taxon>Myriapoda</taxon>
        <taxon>Chilopoda</taxon>
        <taxon>Pleurostigmophora</taxon>
        <taxon>Geophilomorpha</taxon>
        <taxon>Linotaeniidae</taxon>
        <taxon>Strigamia</taxon>
    </lineage>
</organism>
<evidence type="ECO:0000256" key="3">
    <source>
        <dbReference type="ARBA" id="ARBA00022692"/>
    </source>
</evidence>
<dbReference type="GO" id="GO:0016020">
    <property type="term" value="C:membrane"/>
    <property type="evidence" value="ECO:0007669"/>
    <property type="project" value="UniProtKB-SubCell"/>
</dbReference>
<evidence type="ECO:0000256" key="4">
    <source>
        <dbReference type="ARBA" id="ARBA00022989"/>
    </source>
</evidence>
<evidence type="ECO:0000256" key="5">
    <source>
        <dbReference type="ARBA" id="ARBA00023136"/>
    </source>
</evidence>
<dbReference type="PROSITE" id="PS50850">
    <property type="entry name" value="MFS"/>
    <property type="match status" value="1"/>
</dbReference>
<protein>
    <recommendedName>
        <fullName evidence="7">Major facilitator superfamily (MFS) profile domain-containing protein</fullName>
    </recommendedName>
</protein>
<keyword evidence="9" id="KW-1185">Reference proteome</keyword>
<dbReference type="InterPro" id="IPR005829">
    <property type="entry name" value="Sugar_transporter_CS"/>
</dbReference>
<comment type="subcellular location">
    <subcellularLocation>
        <location evidence="1">Membrane</location>
        <topology evidence="1">Multi-pass membrane protein</topology>
    </subcellularLocation>
</comment>
<dbReference type="PANTHER" id="PTHR23503:SF8">
    <property type="entry name" value="FACILITATED GLUCOSE TRANSPORTER PROTEIN 1"/>
    <property type="match status" value="1"/>
</dbReference>
<keyword evidence="3 6" id="KW-0812">Transmembrane</keyword>
<sequence>MGKSKIFTLKFADDIVTFAVDREGLTEMLLDLERYTQKSSLVLNVQKSKILIFRRGGRRAAAEHWSFGGQQIEVVNKRREEIEIVNGKYMKMILGLNFNTPDYLWAMELGRNDLECVAIKRGFKYVLHILEMNEKRWSLICLKEMMNPNCNPKFIWWADFERMVNNVGSCELVAAMRQNQMLETFINATQVQRNANGLGFSETQVDCVWASVVSVYCLGATVGSLFISYVVERFGIRKSLSVNNVILVIGVAFICLAFYVKSYELMVIGRFVIGVNTGLNAGLAPIYLTEIAPKNIRGATGATYQLTVTIAILLSEGLAHPSLLGTSNNWPYLCALTAIPAILQFIG</sequence>
<dbReference type="HOGENOM" id="CLU_800035_0_0_1"/>
<dbReference type="PROSITE" id="PS00217">
    <property type="entry name" value="SUGAR_TRANSPORT_2"/>
    <property type="match status" value="1"/>
</dbReference>
<evidence type="ECO:0000259" key="7">
    <source>
        <dbReference type="PROSITE" id="PS50850"/>
    </source>
</evidence>
<evidence type="ECO:0000256" key="2">
    <source>
        <dbReference type="ARBA" id="ARBA00022448"/>
    </source>
</evidence>
<keyword evidence="5 6" id="KW-0472">Membrane</keyword>
<reference evidence="9" key="1">
    <citation type="submission" date="2011-05" db="EMBL/GenBank/DDBJ databases">
        <authorList>
            <person name="Richards S.R."/>
            <person name="Qu J."/>
            <person name="Jiang H."/>
            <person name="Jhangiani S.N."/>
            <person name="Agravi P."/>
            <person name="Goodspeed R."/>
            <person name="Gross S."/>
            <person name="Mandapat C."/>
            <person name="Jackson L."/>
            <person name="Mathew T."/>
            <person name="Pu L."/>
            <person name="Thornton R."/>
            <person name="Saada N."/>
            <person name="Wilczek-Boney K.B."/>
            <person name="Lee S."/>
            <person name="Kovar C."/>
            <person name="Wu Y."/>
            <person name="Scherer S.E."/>
            <person name="Worley K.C."/>
            <person name="Muzny D.M."/>
            <person name="Gibbs R."/>
        </authorList>
    </citation>
    <scope>NUCLEOTIDE SEQUENCE</scope>
    <source>
        <strain evidence="9">Brora</strain>
    </source>
</reference>
<dbReference type="PhylomeDB" id="T1J8V7"/>